<keyword evidence="5" id="KW-1185">Reference proteome</keyword>
<gene>
    <name evidence="4" type="ORF">KX928_21745</name>
</gene>
<organism evidence="4 5">
    <name type="scientific">Roseobacter insulae</name>
    <dbReference type="NCBI Taxonomy" id="2859783"/>
    <lineage>
        <taxon>Bacteria</taxon>
        <taxon>Pseudomonadati</taxon>
        <taxon>Pseudomonadota</taxon>
        <taxon>Alphaproteobacteria</taxon>
        <taxon>Rhodobacterales</taxon>
        <taxon>Roseobacteraceae</taxon>
        <taxon>Roseobacter</taxon>
    </lineage>
</organism>
<evidence type="ECO:0000259" key="3">
    <source>
        <dbReference type="PROSITE" id="PS50110"/>
    </source>
</evidence>
<name>A0A9X1FZD3_9RHOB</name>
<accession>A0A9X1FZD3</accession>
<evidence type="ECO:0000256" key="2">
    <source>
        <dbReference type="PROSITE-ProRule" id="PRU00169"/>
    </source>
</evidence>
<reference evidence="4" key="1">
    <citation type="submission" date="2021-07" db="EMBL/GenBank/DDBJ databases">
        <title>Roseobacter insulae sp. nov., isolated from a tidal flat.</title>
        <authorList>
            <person name="Park S."/>
            <person name="Yoon J.-H."/>
        </authorList>
    </citation>
    <scope>NUCLEOTIDE SEQUENCE</scope>
    <source>
        <strain evidence="4">YSTF-M11</strain>
    </source>
</reference>
<dbReference type="GO" id="GO:0000160">
    <property type="term" value="P:phosphorelay signal transduction system"/>
    <property type="evidence" value="ECO:0007669"/>
    <property type="project" value="InterPro"/>
</dbReference>
<dbReference type="EMBL" id="JAHXDN010000008">
    <property type="protein sequence ID" value="MBW4710422.1"/>
    <property type="molecule type" value="Genomic_DNA"/>
</dbReference>
<protein>
    <submittedName>
        <fullName evidence="4">Response regulator</fullName>
    </submittedName>
</protein>
<keyword evidence="1 2" id="KW-0597">Phosphoprotein</keyword>
<dbReference type="PANTHER" id="PTHR44591:SF3">
    <property type="entry name" value="RESPONSE REGULATORY DOMAIN-CONTAINING PROTEIN"/>
    <property type="match status" value="1"/>
</dbReference>
<proteinExistence type="predicted"/>
<dbReference type="SMART" id="SM00448">
    <property type="entry name" value="REC"/>
    <property type="match status" value="1"/>
</dbReference>
<dbReference type="RefSeq" id="WP_219506956.1">
    <property type="nucleotide sequence ID" value="NZ_JAHXDN010000008.1"/>
</dbReference>
<feature type="modified residue" description="4-aspartylphosphate" evidence="2">
    <location>
        <position position="52"/>
    </location>
</feature>
<evidence type="ECO:0000313" key="5">
    <source>
        <dbReference type="Proteomes" id="UP001138661"/>
    </source>
</evidence>
<comment type="caution">
    <text evidence="4">The sequence shown here is derived from an EMBL/GenBank/DDBJ whole genome shotgun (WGS) entry which is preliminary data.</text>
</comment>
<evidence type="ECO:0000313" key="4">
    <source>
        <dbReference type="EMBL" id="MBW4710422.1"/>
    </source>
</evidence>
<dbReference type="PANTHER" id="PTHR44591">
    <property type="entry name" value="STRESS RESPONSE REGULATOR PROTEIN 1"/>
    <property type="match status" value="1"/>
</dbReference>
<dbReference type="Proteomes" id="UP001138661">
    <property type="component" value="Unassembled WGS sequence"/>
</dbReference>
<dbReference type="InterPro" id="IPR050595">
    <property type="entry name" value="Bact_response_regulator"/>
</dbReference>
<dbReference type="Pfam" id="PF00072">
    <property type="entry name" value="Response_reg"/>
    <property type="match status" value="1"/>
</dbReference>
<sequence>MLDILLMEDDTDLASVLRDVLESRGFTVTISASATEAFAAIKTKKFDLLITDIIVQKNRKSIPDGGISLISKLRGPLGWELQPWMKTMPIIAISGAIHNQGMSNLLTISRDLGADLTLAKPIEIDALIHAINLLTRKTI</sequence>
<dbReference type="AlphaFoldDB" id="A0A9X1FZD3"/>
<dbReference type="InterPro" id="IPR001789">
    <property type="entry name" value="Sig_transdc_resp-reg_receiver"/>
</dbReference>
<dbReference type="PROSITE" id="PS50110">
    <property type="entry name" value="RESPONSE_REGULATORY"/>
    <property type="match status" value="1"/>
</dbReference>
<evidence type="ECO:0000256" key="1">
    <source>
        <dbReference type="ARBA" id="ARBA00022553"/>
    </source>
</evidence>
<feature type="domain" description="Response regulatory" evidence="3">
    <location>
        <begin position="3"/>
        <end position="135"/>
    </location>
</feature>